<feature type="domain" description="NB-ARC" evidence="13">
    <location>
        <begin position="482"/>
        <end position="649"/>
    </location>
</feature>
<dbReference type="SUPFAM" id="SSF52058">
    <property type="entry name" value="L domain-like"/>
    <property type="match status" value="1"/>
</dbReference>
<evidence type="ECO:0008006" key="19">
    <source>
        <dbReference type="Google" id="ProtNLM"/>
    </source>
</evidence>
<reference evidence="18" key="1">
    <citation type="journal article" date="2020" name="Nat. Commun.">
        <title>Genome assembly of wild tea tree DASZ reveals pedigree and selection history of tea varieties.</title>
        <authorList>
            <person name="Zhang W."/>
            <person name="Zhang Y."/>
            <person name="Qiu H."/>
            <person name="Guo Y."/>
            <person name="Wan H."/>
            <person name="Zhang X."/>
            <person name="Scossa F."/>
            <person name="Alseekh S."/>
            <person name="Zhang Q."/>
            <person name="Wang P."/>
            <person name="Xu L."/>
            <person name="Schmidt M.H."/>
            <person name="Jia X."/>
            <person name="Li D."/>
            <person name="Zhu A."/>
            <person name="Guo F."/>
            <person name="Chen W."/>
            <person name="Ni D."/>
            <person name="Usadel B."/>
            <person name="Fernie A.R."/>
            <person name="Wen W."/>
        </authorList>
    </citation>
    <scope>NUCLEOTIDE SEQUENCE [LARGE SCALE GENOMIC DNA]</scope>
    <source>
        <strain evidence="18">cv. G240</strain>
    </source>
</reference>
<feature type="domain" description="DUF8040" evidence="16">
    <location>
        <begin position="1"/>
        <end position="71"/>
    </location>
</feature>
<evidence type="ECO:0000256" key="2">
    <source>
        <dbReference type="ARBA" id="ARBA00002074"/>
    </source>
</evidence>
<dbReference type="Gene3D" id="1.20.5.4130">
    <property type="match status" value="1"/>
</dbReference>
<dbReference type="EMBL" id="JACBKZ010000011">
    <property type="protein sequence ID" value="KAF5939341.1"/>
    <property type="molecule type" value="Genomic_DNA"/>
</dbReference>
<keyword evidence="5" id="KW-0963">Cytoplasm</keyword>
<evidence type="ECO:0000256" key="12">
    <source>
        <dbReference type="ARBA" id="ARBA00022840"/>
    </source>
</evidence>
<evidence type="ECO:0000259" key="16">
    <source>
        <dbReference type="Pfam" id="PF26138"/>
    </source>
</evidence>
<dbReference type="InterPro" id="IPR042197">
    <property type="entry name" value="Apaf_helical"/>
</dbReference>
<sequence length="1178" mass="135234">MPKEVFAALCETLVNDFGLQVPQRPHGLAVEESVAMFIHVLKGKQNREIQERFQHSGETVSRHVHNVLNSMKEFTVVHCRPTYSQHRIHPYVRSRRKYLPFKDCIGAIDGTHVSAWVTGPDAATYFGSMHDSRIFNEILTNDNVPFPHPDEGKYYLVDSGYANRIGYLAPFKGHRYHQQEFRRIARNAMANTPRELFNKVHSSLRSVVERTFGTWKNRWGFIRDMPRYDFANVQVQLVGASMALHNYIRRNTGNPTTVQPICDEEEAMTIVNAIPEVEHDEDGLMVGDEDPHMALVKFFEHEQVKNLEARIRDLAYEAENTIDSFLVNIFSTKNIKMKEREMAEIGLAYEAENTIDSFLEMENTADQKKKEMENTALIIKFMKLMDAKRIKTIKKDRSLKDEIKEDGSLKPEIQHGHSLNLEHVEEEIEAIKTEMMEIYDTGLEAILQVGSCSSSGDSDSSNTKTWGVGEEEIMVGFEDEAMSLKEQLTGGPKQLQVISIVGMAGQGKTTLATKLYNDPLVVYHFYIRAWTSVSQEYRKRDLLIRLLSCVMKHTNGIDQMGDEKLCEKLYKSLKGQTYFIVMDDMWDTKAWVDLKNCFPNDNNGSRIMFTSRHEDVALQAKTNSPPLSLRFLTHNESWDLFQHKVFGKRENCPPELMEIGKQIANKCQGLPLAIVLVAGIFTNEEKSQGRWKQVGETLNSNLAADPQLWMKTLELSYNHLPGHLKPCLLYFGAFPEDYQIRVEKLIWLWVAEGFITKTGEKRLEDVAKEYLMDLIGRSLLLVSKRGYDGEIKACGIHDLLREFCIKQGEEDFFLQRFLGYQRISVSTTSGQNIRSLLFLNSGCAGSWYPRFLSPSFKLLKVLDTSFIQIFKYPIEVEQLVLLRYLTLDIVGEGEIQHNNWHEKSVMTFFLPPSISNLCYLETLILCTSHSSVYLPHNIWTMENLRHLCVSGNGKFTNLSGDLPLSDNLQTLSWVSYEKEFSVRTLNLKKLGLCGRMVHEKSLMFPDLHFLDHLQELKLWNEGVFNRNAHVLGRIKLPLNLTKLTLKNTYLNWDEMSTLGKSLPNLEGLKLLYKACIGKSWETSDGEFPRLKFLKLKHVQVDQLEVSSNHFPVLQRLVLIQCNGLKKIPSEMGDIHTLQMIEVHWCNPSLANSAKEIKEEQESIGNNWLQMIESNNNVL</sequence>
<evidence type="ECO:0000256" key="7">
    <source>
        <dbReference type="ARBA" id="ARBA00022667"/>
    </source>
</evidence>
<keyword evidence="8" id="KW-0479">Metal-binding</keyword>
<evidence type="ECO:0000256" key="9">
    <source>
        <dbReference type="ARBA" id="ARBA00022737"/>
    </source>
</evidence>
<keyword evidence="11" id="KW-0611">Plant defense</keyword>
<dbReference type="InterPro" id="IPR036388">
    <property type="entry name" value="WH-like_DNA-bd_sf"/>
</dbReference>
<dbReference type="InterPro" id="IPR027806">
    <property type="entry name" value="HARBI1_dom"/>
</dbReference>
<dbReference type="GO" id="GO:0046872">
    <property type="term" value="F:metal ion binding"/>
    <property type="evidence" value="ECO:0007669"/>
    <property type="project" value="UniProtKB-KW"/>
</dbReference>
<dbReference type="Pfam" id="PF26138">
    <property type="entry name" value="DUF8040"/>
    <property type="match status" value="1"/>
</dbReference>
<dbReference type="SUPFAM" id="SSF52540">
    <property type="entry name" value="P-loop containing nucleoside triphosphate hydrolases"/>
    <property type="match status" value="1"/>
</dbReference>
<protein>
    <recommendedName>
        <fullName evidence="19">DDE Tnp4 domain-containing protein</fullName>
    </recommendedName>
</protein>
<keyword evidence="9" id="KW-0677">Repeat</keyword>
<dbReference type="GO" id="GO:0009626">
    <property type="term" value="P:plant-type hypersensitive response"/>
    <property type="evidence" value="ECO:0007669"/>
    <property type="project" value="UniProtKB-KW"/>
</dbReference>
<evidence type="ECO:0000259" key="14">
    <source>
        <dbReference type="Pfam" id="PF13359"/>
    </source>
</evidence>
<evidence type="ECO:0000259" key="15">
    <source>
        <dbReference type="Pfam" id="PF23559"/>
    </source>
</evidence>
<dbReference type="InterPro" id="IPR027417">
    <property type="entry name" value="P-loop_NTPase"/>
</dbReference>
<dbReference type="Pfam" id="PF23559">
    <property type="entry name" value="WHD_DRP"/>
    <property type="match status" value="1"/>
</dbReference>
<dbReference type="Pfam" id="PF13359">
    <property type="entry name" value="DDE_Tnp_4"/>
    <property type="match status" value="1"/>
</dbReference>
<comment type="function">
    <text evidence="2">Confers resistance to late blight (Phytophthora infestans) races carrying the avirulence gene Avr1. Resistance proteins guard the plant against pathogens that contain an appropriate avirulence protein via an indirect interaction with this avirulence protein. That triggers a defense system including the hypersensitive response, which restricts the pathogen growth.</text>
</comment>
<dbReference type="Pfam" id="PF00931">
    <property type="entry name" value="NB-ARC"/>
    <property type="match status" value="1"/>
</dbReference>
<accession>A0A7J7GHF5</accession>
<evidence type="ECO:0000256" key="11">
    <source>
        <dbReference type="ARBA" id="ARBA00022821"/>
    </source>
</evidence>
<proteinExistence type="inferred from homology"/>
<dbReference type="InterPro" id="IPR044974">
    <property type="entry name" value="Disease_R_plants"/>
</dbReference>
<dbReference type="Gene3D" id="3.40.50.300">
    <property type="entry name" value="P-loop containing nucleotide triphosphate hydrolases"/>
    <property type="match status" value="1"/>
</dbReference>
<comment type="subcellular location">
    <subcellularLocation>
        <location evidence="3">Cytoplasm</location>
    </subcellularLocation>
</comment>
<dbReference type="Proteomes" id="UP000593564">
    <property type="component" value="Unassembled WGS sequence"/>
</dbReference>
<keyword evidence="10" id="KW-0547">Nucleotide-binding</keyword>
<dbReference type="GO" id="GO:0043531">
    <property type="term" value="F:ADP binding"/>
    <property type="evidence" value="ECO:0007669"/>
    <property type="project" value="InterPro"/>
</dbReference>
<dbReference type="InterPro" id="IPR032675">
    <property type="entry name" value="LRR_dom_sf"/>
</dbReference>
<evidence type="ECO:0000256" key="10">
    <source>
        <dbReference type="ARBA" id="ARBA00022741"/>
    </source>
</evidence>
<dbReference type="InterPro" id="IPR058353">
    <property type="entry name" value="DUF8040"/>
</dbReference>
<evidence type="ECO:0000256" key="3">
    <source>
        <dbReference type="ARBA" id="ARBA00004496"/>
    </source>
</evidence>
<dbReference type="InterPro" id="IPR058922">
    <property type="entry name" value="WHD_DRP"/>
</dbReference>
<evidence type="ECO:0000256" key="8">
    <source>
        <dbReference type="ARBA" id="ARBA00022723"/>
    </source>
</evidence>
<comment type="caution">
    <text evidence="17">The sequence shown here is derived from an EMBL/GenBank/DDBJ whole genome shotgun (WGS) entry which is preliminary data.</text>
</comment>
<dbReference type="PRINTS" id="PR00364">
    <property type="entry name" value="DISEASERSIST"/>
</dbReference>
<comment type="similarity">
    <text evidence="4">Belongs to the disease resistance NB-LRR family.</text>
</comment>
<dbReference type="FunFam" id="3.40.50.300:FF:001091">
    <property type="entry name" value="Probable disease resistance protein At1g61300"/>
    <property type="match status" value="1"/>
</dbReference>
<keyword evidence="7" id="KW-0381">Hypersensitive response</keyword>
<evidence type="ECO:0000259" key="13">
    <source>
        <dbReference type="Pfam" id="PF00931"/>
    </source>
</evidence>
<dbReference type="GO" id="GO:0005524">
    <property type="term" value="F:ATP binding"/>
    <property type="evidence" value="ECO:0007669"/>
    <property type="project" value="UniProtKB-KW"/>
</dbReference>
<keyword evidence="18" id="KW-1185">Reference proteome</keyword>
<name>A0A7J7GHF5_CAMSI</name>
<evidence type="ECO:0000313" key="17">
    <source>
        <dbReference type="EMBL" id="KAF5939341.1"/>
    </source>
</evidence>
<dbReference type="PANTHER" id="PTHR23155:SF1152">
    <property type="entry name" value="AAA+ ATPASE DOMAIN-CONTAINING PROTEIN"/>
    <property type="match status" value="1"/>
</dbReference>
<dbReference type="PANTHER" id="PTHR23155">
    <property type="entry name" value="DISEASE RESISTANCE PROTEIN RP"/>
    <property type="match status" value="1"/>
</dbReference>
<evidence type="ECO:0000256" key="1">
    <source>
        <dbReference type="ARBA" id="ARBA00001968"/>
    </source>
</evidence>
<keyword evidence="6" id="KW-0433">Leucine-rich repeat</keyword>
<evidence type="ECO:0000256" key="6">
    <source>
        <dbReference type="ARBA" id="ARBA00022614"/>
    </source>
</evidence>
<feature type="domain" description="DDE Tnp4" evidence="14">
    <location>
        <begin position="124"/>
        <end position="246"/>
    </location>
</feature>
<dbReference type="Gene3D" id="1.10.8.430">
    <property type="entry name" value="Helical domain of apoptotic protease-activating factors"/>
    <property type="match status" value="1"/>
</dbReference>
<dbReference type="InterPro" id="IPR002182">
    <property type="entry name" value="NB-ARC"/>
</dbReference>
<gene>
    <name evidence="17" type="ORF">HYC85_023600</name>
</gene>
<dbReference type="Gene3D" id="1.10.10.10">
    <property type="entry name" value="Winged helix-like DNA-binding domain superfamily/Winged helix DNA-binding domain"/>
    <property type="match status" value="1"/>
</dbReference>
<dbReference type="GO" id="GO:0051607">
    <property type="term" value="P:defense response to virus"/>
    <property type="evidence" value="ECO:0007669"/>
    <property type="project" value="UniProtKB-ARBA"/>
</dbReference>
<organism evidence="17 18">
    <name type="scientific">Camellia sinensis</name>
    <name type="common">Tea plant</name>
    <name type="synonym">Thea sinensis</name>
    <dbReference type="NCBI Taxonomy" id="4442"/>
    <lineage>
        <taxon>Eukaryota</taxon>
        <taxon>Viridiplantae</taxon>
        <taxon>Streptophyta</taxon>
        <taxon>Embryophyta</taxon>
        <taxon>Tracheophyta</taxon>
        <taxon>Spermatophyta</taxon>
        <taxon>Magnoliopsida</taxon>
        <taxon>eudicotyledons</taxon>
        <taxon>Gunneridae</taxon>
        <taxon>Pentapetalae</taxon>
        <taxon>asterids</taxon>
        <taxon>Ericales</taxon>
        <taxon>Theaceae</taxon>
        <taxon>Camellia</taxon>
    </lineage>
</organism>
<keyword evidence="12" id="KW-0067">ATP-binding</keyword>
<feature type="domain" description="Disease resistance protein winged helix" evidence="15">
    <location>
        <begin position="734"/>
        <end position="803"/>
    </location>
</feature>
<dbReference type="AlphaFoldDB" id="A0A7J7GHF5"/>
<evidence type="ECO:0000256" key="4">
    <source>
        <dbReference type="ARBA" id="ARBA00008894"/>
    </source>
</evidence>
<dbReference type="FunFam" id="1.10.10.10:FF:000322">
    <property type="entry name" value="Probable disease resistance protein At1g63360"/>
    <property type="match status" value="1"/>
</dbReference>
<evidence type="ECO:0000256" key="5">
    <source>
        <dbReference type="ARBA" id="ARBA00022490"/>
    </source>
</evidence>
<dbReference type="Gene3D" id="3.80.10.10">
    <property type="entry name" value="Ribonuclease Inhibitor"/>
    <property type="match status" value="1"/>
</dbReference>
<evidence type="ECO:0000313" key="18">
    <source>
        <dbReference type="Proteomes" id="UP000593564"/>
    </source>
</evidence>
<reference evidence="17 18" key="2">
    <citation type="submission" date="2020-07" db="EMBL/GenBank/DDBJ databases">
        <title>Genome assembly of wild tea tree DASZ reveals pedigree and selection history of tea varieties.</title>
        <authorList>
            <person name="Zhang W."/>
        </authorList>
    </citation>
    <scope>NUCLEOTIDE SEQUENCE [LARGE SCALE GENOMIC DNA]</scope>
    <source>
        <strain evidence="18">cv. G240</strain>
        <tissue evidence="17">Leaf</tissue>
    </source>
</reference>
<comment type="cofactor">
    <cofactor evidence="1">
        <name>a divalent metal cation</name>
        <dbReference type="ChEBI" id="CHEBI:60240"/>
    </cofactor>
</comment>